<proteinExistence type="predicted"/>
<reference evidence="3" key="1">
    <citation type="journal article" date="2014" name="Int. J. Syst. Evol. Microbiol.">
        <title>Complete genome sequence of Corynebacterium casei LMG S-19264T (=DSM 44701T), isolated from a smear-ripened cheese.</title>
        <authorList>
            <consortium name="US DOE Joint Genome Institute (JGI-PGF)"/>
            <person name="Walter F."/>
            <person name="Albersmeier A."/>
            <person name="Kalinowski J."/>
            <person name="Ruckert C."/>
        </authorList>
    </citation>
    <scope>NUCLEOTIDE SEQUENCE</scope>
    <source>
        <strain evidence="3">CGMCC 4.7272</strain>
    </source>
</reference>
<evidence type="ECO:0000313" key="3">
    <source>
        <dbReference type="EMBL" id="GGJ35630.1"/>
    </source>
</evidence>
<feature type="region of interest" description="Disordered" evidence="1">
    <location>
        <begin position="66"/>
        <end position="105"/>
    </location>
</feature>
<dbReference type="RefSeq" id="WP_229695271.1">
    <property type="nucleotide sequence ID" value="NZ_BAABER010000005.1"/>
</dbReference>
<keyword evidence="2" id="KW-1133">Transmembrane helix</keyword>
<evidence type="ECO:0000313" key="4">
    <source>
        <dbReference type="Proteomes" id="UP000625682"/>
    </source>
</evidence>
<keyword evidence="2" id="KW-0812">Transmembrane</keyword>
<dbReference type="AlphaFoldDB" id="A0A917KZP6"/>
<keyword evidence="4" id="KW-1185">Reference proteome</keyword>
<feature type="transmembrane region" description="Helical" evidence="2">
    <location>
        <begin position="35"/>
        <end position="60"/>
    </location>
</feature>
<dbReference type="Proteomes" id="UP000625682">
    <property type="component" value="Unassembled WGS sequence"/>
</dbReference>
<evidence type="ECO:0000256" key="1">
    <source>
        <dbReference type="SAM" id="MobiDB-lite"/>
    </source>
</evidence>
<sequence length="105" mass="11215">MPRHEFQPGKLIAGLFVTVAGITYIGDAGDAWETPWFAVIPLLVFGLTLAGAVALLTGAIRRRTRVRRATTRTGCTPDGTARRESGESRETAEAAGPSRPPEIPN</sequence>
<keyword evidence="2" id="KW-0472">Membrane</keyword>
<feature type="transmembrane region" description="Helical" evidence="2">
    <location>
        <begin position="12"/>
        <end position="29"/>
    </location>
</feature>
<comment type="caution">
    <text evidence="3">The sequence shown here is derived from an EMBL/GenBank/DDBJ whole genome shotgun (WGS) entry which is preliminary data.</text>
</comment>
<feature type="compositionally biased region" description="Basic and acidic residues" evidence="1">
    <location>
        <begin position="80"/>
        <end position="92"/>
    </location>
</feature>
<reference evidence="3" key="2">
    <citation type="submission" date="2020-09" db="EMBL/GenBank/DDBJ databases">
        <authorList>
            <person name="Sun Q."/>
            <person name="Zhou Y."/>
        </authorList>
    </citation>
    <scope>NUCLEOTIDE SEQUENCE</scope>
    <source>
        <strain evidence="3">CGMCC 4.7272</strain>
    </source>
</reference>
<evidence type="ECO:0000256" key="2">
    <source>
        <dbReference type="SAM" id="Phobius"/>
    </source>
</evidence>
<protein>
    <submittedName>
        <fullName evidence="3">Uncharacterized protein</fullName>
    </submittedName>
</protein>
<organism evidence="3 4">
    <name type="scientific">Streptomyces lacrimifluminis</name>
    <dbReference type="NCBI Taxonomy" id="1500077"/>
    <lineage>
        <taxon>Bacteria</taxon>
        <taxon>Bacillati</taxon>
        <taxon>Actinomycetota</taxon>
        <taxon>Actinomycetes</taxon>
        <taxon>Kitasatosporales</taxon>
        <taxon>Streptomycetaceae</taxon>
        <taxon>Streptomyces</taxon>
    </lineage>
</organism>
<gene>
    <name evidence="3" type="ORF">GCM10012282_35490</name>
</gene>
<name>A0A917KZP6_9ACTN</name>
<accession>A0A917KZP6</accession>
<dbReference type="EMBL" id="BMMU01000010">
    <property type="protein sequence ID" value="GGJ35630.1"/>
    <property type="molecule type" value="Genomic_DNA"/>
</dbReference>